<sequence length="181" mass="20265">MIEFELYVQIDDPPEDEPRGDCLIEGCTEFTNMLVSKPFMEHQSLYGERCALDVKYLVLMNAVEARVNIEVLHVGAIGVDMKLCAKTSGFSEVIQLFRGAAPEPGCVMSFVVAVVRYSDLDLYIEGSPKNDHVLGQEPLPVSWWQCSVGSGYHGTDEEVAKLDEFATFSVKVTWKFHLKKP</sequence>
<dbReference type="AlphaFoldDB" id="A0A0A9DY41"/>
<dbReference type="InterPro" id="IPR046533">
    <property type="entry name" value="DUF6598"/>
</dbReference>
<evidence type="ECO:0000259" key="1">
    <source>
        <dbReference type="Pfam" id="PF20241"/>
    </source>
</evidence>
<organism evidence="2">
    <name type="scientific">Arundo donax</name>
    <name type="common">Giant reed</name>
    <name type="synonym">Donax arundinaceus</name>
    <dbReference type="NCBI Taxonomy" id="35708"/>
    <lineage>
        <taxon>Eukaryota</taxon>
        <taxon>Viridiplantae</taxon>
        <taxon>Streptophyta</taxon>
        <taxon>Embryophyta</taxon>
        <taxon>Tracheophyta</taxon>
        <taxon>Spermatophyta</taxon>
        <taxon>Magnoliopsida</taxon>
        <taxon>Liliopsida</taxon>
        <taxon>Poales</taxon>
        <taxon>Poaceae</taxon>
        <taxon>PACMAD clade</taxon>
        <taxon>Arundinoideae</taxon>
        <taxon>Arundineae</taxon>
        <taxon>Arundo</taxon>
    </lineage>
</organism>
<accession>A0A0A9DY41</accession>
<evidence type="ECO:0000313" key="2">
    <source>
        <dbReference type="EMBL" id="JAD88667.1"/>
    </source>
</evidence>
<feature type="domain" description="DUF6598" evidence="1">
    <location>
        <begin position="2"/>
        <end position="172"/>
    </location>
</feature>
<reference evidence="2" key="1">
    <citation type="submission" date="2014-09" db="EMBL/GenBank/DDBJ databases">
        <authorList>
            <person name="Magalhaes I.L.F."/>
            <person name="Oliveira U."/>
            <person name="Santos F.R."/>
            <person name="Vidigal T.H.D.A."/>
            <person name="Brescovit A.D."/>
            <person name="Santos A.J."/>
        </authorList>
    </citation>
    <scope>NUCLEOTIDE SEQUENCE</scope>
    <source>
        <tissue evidence="2">Shoot tissue taken approximately 20 cm above the soil surface</tissue>
    </source>
</reference>
<name>A0A0A9DY41_ARUDO</name>
<protein>
    <recommendedName>
        <fullName evidence="1">DUF6598 domain-containing protein</fullName>
    </recommendedName>
</protein>
<dbReference type="PANTHER" id="PTHR33065:SF185">
    <property type="entry name" value="DUF6598 DOMAIN-CONTAINING PROTEIN"/>
    <property type="match status" value="1"/>
</dbReference>
<dbReference type="EMBL" id="GBRH01209228">
    <property type="protein sequence ID" value="JAD88667.1"/>
    <property type="molecule type" value="Transcribed_RNA"/>
</dbReference>
<dbReference type="Pfam" id="PF20241">
    <property type="entry name" value="DUF6598"/>
    <property type="match status" value="1"/>
</dbReference>
<proteinExistence type="predicted"/>
<dbReference type="PANTHER" id="PTHR33065">
    <property type="entry name" value="OS07G0486400 PROTEIN"/>
    <property type="match status" value="1"/>
</dbReference>
<reference evidence="2" key="2">
    <citation type="journal article" date="2015" name="Data Brief">
        <title>Shoot transcriptome of the giant reed, Arundo donax.</title>
        <authorList>
            <person name="Barrero R.A."/>
            <person name="Guerrero F.D."/>
            <person name="Moolhuijzen P."/>
            <person name="Goolsby J.A."/>
            <person name="Tidwell J."/>
            <person name="Bellgard S.E."/>
            <person name="Bellgard M.I."/>
        </authorList>
    </citation>
    <scope>NUCLEOTIDE SEQUENCE</scope>
    <source>
        <tissue evidence="2">Shoot tissue taken approximately 20 cm above the soil surface</tissue>
    </source>
</reference>